<keyword evidence="11" id="KW-1185">Reference proteome</keyword>
<evidence type="ECO:0000256" key="2">
    <source>
        <dbReference type="ARBA" id="ARBA00009780"/>
    </source>
</evidence>
<feature type="transmembrane region" description="Helical" evidence="9">
    <location>
        <begin position="72"/>
        <end position="91"/>
    </location>
</feature>
<feature type="binding site" evidence="7">
    <location>
        <position position="30"/>
    </location>
    <ligand>
        <name>Ca(2+)</name>
        <dbReference type="ChEBI" id="CHEBI:29108"/>
    </ligand>
</feature>
<evidence type="ECO:0000256" key="8">
    <source>
        <dbReference type="PIRSR" id="PIRSR608901-2"/>
    </source>
</evidence>
<evidence type="ECO:0000256" key="5">
    <source>
        <dbReference type="ARBA" id="ARBA00022989"/>
    </source>
</evidence>
<feature type="binding site" evidence="8">
    <location>
        <position position="90"/>
    </location>
    <ligand>
        <name>Zn(2+)</name>
        <dbReference type="ChEBI" id="CHEBI:29105"/>
        <note>catalytic</note>
    </ligand>
</feature>
<evidence type="ECO:0000313" key="10">
    <source>
        <dbReference type="EMBL" id="KAH7313320.1"/>
    </source>
</evidence>
<accession>A0A8K0WNT4</accession>
<keyword evidence="7" id="KW-0479">Metal-binding</keyword>
<comment type="subcellular location">
    <subcellularLocation>
        <location evidence="1">Membrane</location>
        <topology evidence="1">Multi-pass membrane protein</topology>
    </subcellularLocation>
</comment>
<protein>
    <submittedName>
        <fullName evidence="10">Ceramidase</fullName>
    </submittedName>
</protein>
<comment type="cofactor">
    <cofactor evidence="8">
        <name>Zn(2+)</name>
        <dbReference type="ChEBI" id="CHEBI:29105"/>
    </cofactor>
</comment>
<keyword evidence="4" id="KW-0378">Hydrolase</keyword>
<comment type="caution">
    <text evidence="10">The sequence shown here is derived from an EMBL/GenBank/DDBJ whole genome shotgun (WGS) entry which is preliminary data.</text>
</comment>
<feature type="binding site" evidence="7">
    <location>
        <position position="41"/>
    </location>
    <ligand>
        <name>Ca(2+)</name>
        <dbReference type="ChEBI" id="CHEBI:29108"/>
    </ligand>
</feature>
<feature type="binding site" evidence="8">
    <location>
        <position position="237"/>
    </location>
    <ligand>
        <name>Zn(2+)</name>
        <dbReference type="ChEBI" id="CHEBI:29105"/>
        <note>catalytic</note>
    </ligand>
</feature>
<dbReference type="PANTHER" id="PTHR46187">
    <property type="entry name" value="ALKALINE CERAMIDASE 3"/>
    <property type="match status" value="1"/>
</dbReference>
<evidence type="ECO:0000256" key="3">
    <source>
        <dbReference type="ARBA" id="ARBA00022692"/>
    </source>
</evidence>
<feature type="transmembrane region" description="Helical" evidence="9">
    <location>
        <begin position="42"/>
        <end position="60"/>
    </location>
</feature>
<evidence type="ECO:0000256" key="1">
    <source>
        <dbReference type="ARBA" id="ARBA00004141"/>
    </source>
</evidence>
<feature type="transmembrane region" description="Helical" evidence="9">
    <location>
        <begin position="150"/>
        <end position="166"/>
    </location>
</feature>
<gene>
    <name evidence="10" type="ORF">B0I35DRAFT_410330</name>
</gene>
<keyword evidence="5 9" id="KW-1133">Transmembrane helix</keyword>
<dbReference type="InterPro" id="IPR008901">
    <property type="entry name" value="ACER"/>
</dbReference>
<evidence type="ECO:0000256" key="6">
    <source>
        <dbReference type="ARBA" id="ARBA00023136"/>
    </source>
</evidence>
<evidence type="ECO:0000256" key="7">
    <source>
        <dbReference type="PIRSR" id="PIRSR608901-1"/>
    </source>
</evidence>
<reference evidence="10" key="1">
    <citation type="journal article" date="2021" name="Nat. Commun.">
        <title>Genetic determinants of endophytism in the Arabidopsis root mycobiome.</title>
        <authorList>
            <person name="Mesny F."/>
            <person name="Miyauchi S."/>
            <person name="Thiergart T."/>
            <person name="Pickel B."/>
            <person name="Atanasova L."/>
            <person name="Karlsson M."/>
            <person name="Huettel B."/>
            <person name="Barry K.W."/>
            <person name="Haridas S."/>
            <person name="Chen C."/>
            <person name="Bauer D."/>
            <person name="Andreopoulos W."/>
            <person name="Pangilinan J."/>
            <person name="LaButti K."/>
            <person name="Riley R."/>
            <person name="Lipzen A."/>
            <person name="Clum A."/>
            <person name="Drula E."/>
            <person name="Henrissat B."/>
            <person name="Kohler A."/>
            <person name="Grigoriev I.V."/>
            <person name="Martin F.M."/>
            <person name="Hacquard S."/>
        </authorList>
    </citation>
    <scope>NUCLEOTIDE SEQUENCE</scope>
    <source>
        <strain evidence="10">MPI-CAGE-CH-0235</strain>
    </source>
</reference>
<dbReference type="EMBL" id="JAGPNK010000009">
    <property type="protein sequence ID" value="KAH7313320.1"/>
    <property type="molecule type" value="Genomic_DNA"/>
</dbReference>
<dbReference type="Pfam" id="PF05875">
    <property type="entry name" value="Ceramidase"/>
    <property type="match status" value="1"/>
</dbReference>
<keyword evidence="3 9" id="KW-0812">Transmembrane</keyword>
<dbReference type="GO" id="GO:0046513">
    <property type="term" value="P:ceramide biosynthetic process"/>
    <property type="evidence" value="ECO:0007669"/>
    <property type="project" value="TreeGrafter"/>
</dbReference>
<evidence type="ECO:0000313" key="11">
    <source>
        <dbReference type="Proteomes" id="UP000813444"/>
    </source>
</evidence>
<organism evidence="10 11">
    <name type="scientific">Stachybotrys elegans</name>
    <dbReference type="NCBI Taxonomy" id="80388"/>
    <lineage>
        <taxon>Eukaryota</taxon>
        <taxon>Fungi</taxon>
        <taxon>Dikarya</taxon>
        <taxon>Ascomycota</taxon>
        <taxon>Pezizomycotina</taxon>
        <taxon>Sordariomycetes</taxon>
        <taxon>Hypocreomycetidae</taxon>
        <taxon>Hypocreales</taxon>
        <taxon>Stachybotryaceae</taxon>
        <taxon>Stachybotrys</taxon>
    </lineage>
</organism>
<dbReference type="AlphaFoldDB" id="A0A8K0WNT4"/>
<dbReference type="GO" id="GO:0016811">
    <property type="term" value="F:hydrolase activity, acting on carbon-nitrogen (but not peptide) bonds, in linear amides"/>
    <property type="evidence" value="ECO:0007669"/>
    <property type="project" value="InterPro"/>
</dbReference>
<dbReference type="OrthoDB" id="187171at2759"/>
<keyword evidence="7" id="KW-0106">Calcium</keyword>
<keyword evidence="6 9" id="KW-0472">Membrane</keyword>
<dbReference type="GO" id="GO:0046514">
    <property type="term" value="P:ceramide catabolic process"/>
    <property type="evidence" value="ECO:0007669"/>
    <property type="project" value="TreeGrafter"/>
</dbReference>
<keyword evidence="8" id="KW-0862">Zinc</keyword>
<feature type="binding site" evidence="8">
    <location>
        <position position="233"/>
    </location>
    <ligand>
        <name>Zn(2+)</name>
        <dbReference type="ChEBI" id="CHEBI:29105"/>
        <note>catalytic</note>
    </ligand>
</feature>
<comment type="similarity">
    <text evidence="2">Belongs to the alkaline ceramidase family.</text>
</comment>
<sequence>MGHHNIRFEGDPLALRGTWSPPTSRANFCEEDYAMTLYLAEFINSVSNIAYVYYALRYMYGPGHRGLFAPKLDFMSISLMGLGIGSFLFHASLRQTLEFADEFSMLGLTWSMLQATYTARQPPAKARLISVALFIVYSAFAAFYLQSPLIIYQVIAFASGIGLVILRSQYLFHWLQPELPRAKSRDWNFRTWKAISICVFGYILWNIDLEYCAELRSIRRWVGLPWAWLFEFHGWWHILTAMGASQFMDVAREVREEPYGDGDGEKKKE</sequence>
<dbReference type="PANTHER" id="PTHR46187:SF1">
    <property type="entry name" value="ALKALINE PHYTOCERAMIDASE"/>
    <property type="match status" value="1"/>
</dbReference>
<dbReference type="Proteomes" id="UP000813444">
    <property type="component" value="Unassembled WGS sequence"/>
</dbReference>
<evidence type="ECO:0000256" key="4">
    <source>
        <dbReference type="ARBA" id="ARBA00022801"/>
    </source>
</evidence>
<feature type="transmembrane region" description="Helical" evidence="9">
    <location>
        <begin position="126"/>
        <end position="144"/>
    </location>
</feature>
<proteinExistence type="inferred from homology"/>
<dbReference type="GO" id="GO:0005789">
    <property type="term" value="C:endoplasmic reticulum membrane"/>
    <property type="evidence" value="ECO:0007669"/>
    <property type="project" value="TreeGrafter"/>
</dbReference>
<dbReference type="GO" id="GO:0046872">
    <property type="term" value="F:metal ion binding"/>
    <property type="evidence" value="ECO:0007669"/>
    <property type="project" value="UniProtKB-KW"/>
</dbReference>
<evidence type="ECO:0000256" key="9">
    <source>
        <dbReference type="SAM" id="Phobius"/>
    </source>
</evidence>
<name>A0A8K0WNT4_9HYPO</name>